<evidence type="ECO:0000313" key="3">
    <source>
        <dbReference type="Proteomes" id="UP000274504"/>
    </source>
</evidence>
<proteinExistence type="predicted"/>
<feature type="region of interest" description="Disordered" evidence="1">
    <location>
        <begin position="128"/>
        <end position="188"/>
    </location>
</feature>
<organism evidence="4">
    <name type="scientific">Hymenolepis diminuta</name>
    <name type="common">Rat tapeworm</name>
    <dbReference type="NCBI Taxonomy" id="6216"/>
    <lineage>
        <taxon>Eukaryota</taxon>
        <taxon>Metazoa</taxon>
        <taxon>Spiralia</taxon>
        <taxon>Lophotrochozoa</taxon>
        <taxon>Platyhelminthes</taxon>
        <taxon>Cestoda</taxon>
        <taxon>Eucestoda</taxon>
        <taxon>Cyclophyllidea</taxon>
        <taxon>Hymenolepididae</taxon>
        <taxon>Hymenolepis</taxon>
    </lineage>
</organism>
<gene>
    <name evidence="2" type="ORF">HDID_LOCUS4634</name>
</gene>
<feature type="compositionally biased region" description="Polar residues" evidence="1">
    <location>
        <begin position="167"/>
        <end position="188"/>
    </location>
</feature>
<dbReference type="EMBL" id="UYSG01001868">
    <property type="protein sequence ID" value="VDL52631.1"/>
    <property type="molecule type" value="Genomic_DNA"/>
</dbReference>
<evidence type="ECO:0000313" key="4">
    <source>
        <dbReference type="WBParaSite" id="HDID_0000463601-mRNA-1"/>
    </source>
</evidence>
<sequence length="381" mass="40976">MLSLPKQAKVKQGTPTETSWPGVTTHPQFSKALTYGPYPPVGRFPLSPQFSPSGQDLLSNLLVYPGSRRISATEALKHDYFSRPLTSTATTTTSGLGSGLPLEALARLPDCASVFEVPGVRLYRDPGITPQLPSGSRNATHHGHRSNNGCGGGGANYRNSMPVVYNEFNNQPKPSQSRLNHPHLQQPNNQSTHLFAQQQSSHHHHHQQQQAYIHRQSGVLVPPPLPPHQSGGGSTATAFVSGGNTVYQRPVSMAISGSSSSSVRPPVIAPRCYMPVASNSANGNNNNNGQYFHQQQNGASGMINYGPGGTGVFLNSCDVKQTQNSSGTSSINSFGQYRSHQQQQQMQYHNGNGGIVGGGSIAYNTRMVGDFYDDRRKSMLS</sequence>
<dbReference type="STRING" id="6216.A0A0R3SI71"/>
<feature type="region of interest" description="Disordered" evidence="1">
    <location>
        <begin position="218"/>
        <end position="237"/>
    </location>
</feature>
<feature type="region of interest" description="Disordered" evidence="1">
    <location>
        <begin position="194"/>
        <end position="213"/>
    </location>
</feature>
<dbReference type="SUPFAM" id="SSF56112">
    <property type="entry name" value="Protein kinase-like (PK-like)"/>
    <property type="match status" value="1"/>
</dbReference>
<reference evidence="2 3" key="2">
    <citation type="submission" date="2018-11" db="EMBL/GenBank/DDBJ databases">
        <authorList>
            <consortium name="Pathogen Informatics"/>
        </authorList>
    </citation>
    <scope>NUCLEOTIDE SEQUENCE [LARGE SCALE GENOMIC DNA]</scope>
</reference>
<reference evidence="4" key="1">
    <citation type="submission" date="2017-02" db="UniProtKB">
        <authorList>
            <consortium name="WormBaseParasite"/>
        </authorList>
    </citation>
    <scope>IDENTIFICATION</scope>
</reference>
<dbReference type="Proteomes" id="UP000274504">
    <property type="component" value="Unassembled WGS sequence"/>
</dbReference>
<accession>A0A0R3SI71</accession>
<evidence type="ECO:0000256" key="1">
    <source>
        <dbReference type="SAM" id="MobiDB-lite"/>
    </source>
</evidence>
<dbReference type="Gene3D" id="1.10.510.10">
    <property type="entry name" value="Transferase(Phosphotransferase) domain 1"/>
    <property type="match status" value="1"/>
</dbReference>
<dbReference type="WBParaSite" id="HDID_0000463601-mRNA-1">
    <property type="protein sequence ID" value="HDID_0000463601-mRNA-1"/>
    <property type="gene ID" value="HDID_0000463601"/>
</dbReference>
<dbReference type="OrthoDB" id="6284126at2759"/>
<name>A0A0R3SI71_HYMDI</name>
<protein>
    <submittedName>
        <fullName evidence="4">Protein kinase domain-containing protein</fullName>
    </submittedName>
</protein>
<feature type="region of interest" description="Disordered" evidence="1">
    <location>
        <begin position="1"/>
        <end position="26"/>
    </location>
</feature>
<evidence type="ECO:0000313" key="2">
    <source>
        <dbReference type="EMBL" id="VDL52631.1"/>
    </source>
</evidence>
<dbReference type="InterPro" id="IPR011009">
    <property type="entry name" value="Kinase-like_dom_sf"/>
</dbReference>
<dbReference type="AlphaFoldDB" id="A0A0R3SI71"/>
<feature type="compositionally biased region" description="Polar residues" evidence="1">
    <location>
        <begin position="13"/>
        <end position="26"/>
    </location>
</feature>